<reference evidence="1" key="1">
    <citation type="submission" date="2022-06" db="EMBL/GenBank/DDBJ databases">
        <title>Phylogenomic reconstructions and comparative analyses of Kickxellomycotina fungi.</title>
        <authorList>
            <person name="Reynolds N.K."/>
            <person name="Stajich J.E."/>
            <person name="Barry K."/>
            <person name="Grigoriev I.V."/>
            <person name="Crous P."/>
            <person name="Smith M.E."/>
        </authorList>
    </citation>
    <scope>NUCLEOTIDE SEQUENCE</scope>
    <source>
        <strain evidence="1">RSA 2271</strain>
    </source>
</reference>
<feature type="non-terminal residue" evidence="1">
    <location>
        <position position="98"/>
    </location>
</feature>
<protein>
    <submittedName>
        <fullName evidence="1">Uncharacterized protein</fullName>
    </submittedName>
</protein>
<evidence type="ECO:0000313" key="1">
    <source>
        <dbReference type="EMBL" id="KAJ1676514.1"/>
    </source>
</evidence>
<accession>A0ACC1HJ04</accession>
<keyword evidence="2" id="KW-1185">Reference proteome</keyword>
<name>A0ACC1HJ04_9FUNG</name>
<comment type="caution">
    <text evidence="1">The sequence shown here is derived from an EMBL/GenBank/DDBJ whole genome shotgun (WGS) entry which is preliminary data.</text>
</comment>
<gene>
    <name evidence="1" type="ORF">EV182_008047</name>
</gene>
<proteinExistence type="predicted"/>
<dbReference type="Proteomes" id="UP001145114">
    <property type="component" value="Unassembled WGS sequence"/>
</dbReference>
<dbReference type="EMBL" id="JAMZIH010003977">
    <property type="protein sequence ID" value="KAJ1676514.1"/>
    <property type="molecule type" value="Genomic_DNA"/>
</dbReference>
<organism evidence="1 2">
    <name type="scientific">Spiromyces aspiralis</name>
    <dbReference type="NCBI Taxonomy" id="68401"/>
    <lineage>
        <taxon>Eukaryota</taxon>
        <taxon>Fungi</taxon>
        <taxon>Fungi incertae sedis</taxon>
        <taxon>Zoopagomycota</taxon>
        <taxon>Kickxellomycotina</taxon>
        <taxon>Kickxellomycetes</taxon>
        <taxon>Kickxellales</taxon>
        <taxon>Kickxellaceae</taxon>
        <taxon>Spiromyces</taxon>
    </lineage>
</organism>
<evidence type="ECO:0000313" key="2">
    <source>
        <dbReference type="Proteomes" id="UP001145114"/>
    </source>
</evidence>
<sequence length="98" mass="10973">MVTRHELTLIIDGPNLSLMPPISQRHDRMSKTFTFHMASVKCKRNTRALHKFKLIIKQSSVKKVFDLEAKSKSDANEIEEAIILAKLFNGSGGYGEAG</sequence>